<evidence type="ECO:0000313" key="4">
    <source>
        <dbReference type="EMBL" id="KGE64850.1"/>
    </source>
</evidence>
<evidence type="ECO:0000256" key="1">
    <source>
        <dbReference type="SAM" id="MobiDB-lite"/>
    </source>
</evidence>
<dbReference type="EMBL" id="ASGY01000216">
    <property type="protein sequence ID" value="KGE64850.1"/>
    <property type="molecule type" value="Genomic_DNA"/>
</dbReference>
<proteinExistence type="predicted"/>
<reference evidence="4 5" key="1">
    <citation type="journal article" date="2013" name="Genome Announc.">
        <title>Draft Genome Sequence of Pseudomonas fluorescens LMG 5329, a White Line-Inducing Principle-Producing Bioindicator for the Mushroom Pathogen Pseudomonas tolaasii.</title>
        <authorList>
            <person name="Ghequire M.G."/>
            <person name="Rokni-Zadeh H."/>
            <person name="Zarrineh P."/>
            <person name="De Mot R."/>
        </authorList>
    </citation>
    <scope>NUCLEOTIDE SEQUENCE [LARGE SCALE GENOMIC DNA]</scope>
    <source>
        <strain evidence="4 5">LMG 5329</strain>
    </source>
</reference>
<evidence type="ECO:0000259" key="2">
    <source>
        <dbReference type="Pfam" id="PF09994"/>
    </source>
</evidence>
<organism evidence="4 5">
    <name type="scientific">Pseudomonas fluorescens LMG 5329</name>
    <dbReference type="NCBI Taxonomy" id="1324332"/>
    <lineage>
        <taxon>Bacteria</taxon>
        <taxon>Pseudomonadati</taxon>
        <taxon>Pseudomonadota</taxon>
        <taxon>Gammaproteobacteria</taxon>
        <taxon>Pseudomonadales</taxon>
        <taxon>Pseudomonadaceae</taxon>
        <taxon>Pseudomonas</taxon>
    </lineage>
</organism>
<dbReference type="Pfam" id="PF22137">
    <property type="entry name" value="T6SS_Tle1-like_C"/>
    <property type="match status" value="1"/>
</dbReference>
<comment type="caution">
    <text evidence="4">The sequence shown here is derived from an EMBL/GenBank/DDBJ whole genome shotgun (WGS) entry which is preliminary data.</text>
</comment>
<feature type="domain" description="T6SS Phospholipase effector Tle1-like catalytic" evidence="2">
    <location>
        <begin position="279"/>
        <end position="376"/>
    </location>
</feature>
<name>A0A0A1YSL3_PSEFL</name>
<dbReference type="Pfam" id="PF09994">
    <property type="entry name" value="T6SS_Tle1-like_cat"/>
    <property type="match status" value="1"/>
</dbReference>
<feature type="domain" description="T6SS Phospholipase effector Tle1-like C-terminal" evidence="3">
    <location>
        <begin position="443"/>
        <end position="712"/>
    </location>
</feature>
<dbReference type="Proteomes" id="UP000030060">
    <property type="component" value="Unassembled WGS sequence"/>
</dbReference>
<dbReference type="PANTHER" id="PTHR33840:SF1">
    <property type="entry name" value="TLE1 PHOSPHOLIPASE DOMAIN-CONTAINING PROTEIN"/>
    <property type="match status" value="1"/>
</dbReference>
<protein>
    <recommendedName>
        <fullName evidence="6">DUF2235 domain-containing protein</fullName>
    </recommendedName>
</protein>
<feature type="region of interest" description="Disordered" evidence="1">
    <location>
        <begin position="514"/>
        <end position="570"/>
    </location>
</feature>
<dbReference type="RefSeq" id="WP_038850403.1">
    <property type="nucleotide sequence ID" value="NZ_ASGY01000216.1"/>
</dbReference>
<evidence type="ECO:0000313" key="5">
    <source>
        <dbReference type="Proteomes" id="UP000030060"/>
    </source>
</evidence>
<evidence type="ECO:0008006" key="6">
    <source>
        <dbReference type="Google" id="ProtNLM"/>
    </source>
</evidence>
<gene>
    <name evidence="4" type="ORF">K814_0127130</name>
</gene>
<feature type="compositionally biased region" description="Basic and acidic residues" evidence="1">
    <location>
        <begin position="548"/>
        <end position="567"/>
    </location>
</feature>
<dbReference type="InterPro" id="IPR018712">
    <property type="entry name" value="Tle1-like_cat"/>
</dbReference>
<dbReference type="InterPro" id="IPR054388">
    <property type="entry name" value="Tle1-like_C"/>
</dbReference>
<evidence type="ECO:0000259" key="3">
    <source>
        <dbReference type="Pfam" id="PF22137"/>
    </source>
</evidence>
<dbReference type="AlphaFoldDB" id="A0A0A1YSL3"/>
<accession>A0A0A1YSL3</accession>
<dbReference type="OrthoDB" id="4378831at2"/>
<dbReference type="PANTHER" id="PTHR33840">
    <property type="match status" value="1"/>
</dbReference>
<sequence length="772" mass="85186">MSEMKHASVYYPPPFPLEGRLPRRAVQIQQNILRQCDQERGYHDALCLAAGLRVTPPCCKTLHISLFFDGTGNNLNNDLYESATPHPTNIARLFRATVGAGHAGGTGHHDRAQRLTDAPGTGNGQYFKYYMPGVGTPFTEVGDLNYSTAGLAGAYFGEERINWALLMLIDALRRTLDLPRQDNLSLRAAVQAMGTLPGLESLKGQANRATVFNKQLKLIEQPLRLALAQPSPGSSKLLGLKLYVYGFSRGAAAARAFVSWLNTLMRYRPHLQLDDLEIPLSVEYLGLLDTVASVGIADILPGADGHMSWADGNQELPGGGLVKRCLHLAAAFEQRLCFPLESIRRESGAYPVNSVEVIYPGVHSDLGGGYPPGDQGKAYSPDWQLGGGLLLSQIALHEIYADAFSHGAPLKVPPHSLPIGMRHELWRAMEAELQVEFDVSSTLVARFNAWRQLTLGLPPVTQPLSTEQIERYQPLTSTTTLEQAARTQLGWITAWRIDRYAFASLKQAPFYRQASDTEADDVARDQAKTRRNQNQAAVEKRRRQQLAIEREGRTPKRPLEPGVKDFDPDMGQTQLREAAEEFAAAYRDPDHLASSLSRVLPAHMPPLVVLRIITADARVECRQMKAAGQARVGQLFPPAAGYRSHLDANTRGRVDEAANTHEPPGLLRALFDEQVHDSRAWFLYSLGREPMGSYFRERMVFFGEASRRELALNPEIQATVLAGIPPLPASNTVVATRPPVMDAQRLAEAHKAIDAHWEAFYAKLAEVSDAQA</sequence>